<keyword evidence="3" id="KW-1185">Reference proteome</keyword>
<reference evidence="2 3" key="2">
    <citation type="submission" date="2015-01" db="EMBL/GenBank/DDBJ databases">
        <title>Complete genome sequence of Pyrinomonas methylaliphatogenes type strain K22T.</title>
        <authorList>
            <person name="Lee K.C.Y."/>
            <person name="Power J.F."/>
            <person name="Dunfield P.F."/>
            <person name="Morgan X.C."/>
            <person name="Huttenhower C."/>
            <person name="Stott M.B."/>
        </authorList>
    </citation>
    <scope>NUCLEOTIDE SEQUENCE [LARGE SCALE GENOMIC DNA]</scope>
    <source>
        <strain evidence="2 3">K22</strain>
    </source>
</reference>
<dbReference type="AlphaFoldDB" id="A0A0B6WVV8"/>
<evidence type="ECO:0000256" key="1">
    <source>
        <dbReference type="SAM" id="Phobius"/>
    </source>
</evidence>
<accession>A0A0B6WVV8</accession>
<keyword evidence="2" id="KW-0378">Hydrolase</keyword>
<sequence length="448" mass="51430">MVATSSSAEASRRPAAWIALALFWAAFAYLWVWPWFRPRGEYLWGHVQLRDIYFGIPIAAATLCLTIVICCRARARRSVALRLAAVTVPTIALLFIFDAVYTFGYLKIWRTNYYFDLAKVSRRYNAIDEELGFKRLARVSWRGRKSAETGEVYFRTDENGFRNPPGIERADVVFIGDSYTEAAELPEEQTFVRRVAQATGLRAVNLGVGAYGPQQEEVVLRRYALAYRPRVIVWQLFEGNDLLDAQGYAKWRESPTRPYLPLAARYFNNSLINEWFARTRLRAPERNLAPATIHYTDGTVRELFIRYPYLPDQPVQKVWGFEETKRALEAGTRLCRERGIELLVVHVPVMVRVMAPFVTFAREADRGRFLPGEVVQSEGDFESELGRFCHQIGCSYIGLFPVFRQEAARDNRGLYIPTDEHLDARGHAIVARTIGEWLAQSNELNYSK</sequence>
<reference evidence="2 3" key="1">
    <citation type="submission" date="2013-12" db="EMBL/GenBank/DDBJ databases">
        <authorList>
            <person name="Stott M."/>
        </authorList>
    </citation>
    <scope>NUCLEOTIDE SEQUENCE [LARGE SCALE GENOMIC DNA]</scope>
    <source>
        <strain evidence="2 3">K22</strain>
    </source>
</reference>
<dbReference type="InterPro" id="IPR036514">
    <property type="entry name" value="SGNH_hydro_sf"/>
</dbReference>
<evidence type="ECO:0000313" key="3">
    <source>
        <dbReference type="Proteomes" id="UP000031518"/>
    </source>
</evidence>
<protein>
    <submittedName>
        <fullName evidence="2">GDSL-like Lipase/Acylhydrolase family</fullName>
    </submittedName>
</protein>
<dbReference type="Proteomes" id="UP000031518">
    <property type="component" value="Unassembled WGS sequence"/>
</dbReference>
<feature type="transmembrane region" description="Helical" evidence="1">
    <location>
        <begin position="15"/>
        <end position="32"/>
    </location>
</feature>
<dbReference type="GO" id="GO:0016788">
    <property type="term" value="F:hydrolase activity, acting on ester bonds"/>
    <property type="evidence" value="ECO:0007669"/>
    <property type="project" value="UniProtKB-ARBA"/>
</dbReference>
<name>A0A0B6WVV8_9BACT</name>
<keyword evidence="1" id="KW-1133">Transmembrane helix</keyword>
<dbReference type="Gene3D" id="3.40.50.1110">
    <property type="entry name" value="SGNH hydrolase"/>
    <property type="match status" value="1"/>
</dbReference>
<feature type="transmembrane region" description="Helical" evidence="1">
    <location>
        <begin position="52"/>
        <end position="71"/>
    </location>
</feature>
<gene>
    <name evidence="2" type="ORF">PYK22_01224</name>
</gene>
<dbReference type="STRING" id="454194.PYK22_01224"/>
<dbReference type="RefSeq" id="WP_041975248.1">
    <property type="nucleotide sequence ID" value="NZ_CBXV010000004.1"/>
</dbReference>
<evidence type="ECO:0000313" key="2">
    <source>
        <dbReference type="EMBL" id="CDM65226.1"/>
    </source>
</evidence>
<keyword evidence="1" id="KW-0812">Transmembrane</keyword>
<keyword evidence="1" id="KW-0472">Membrane</keyword>
<feature type="transmembrane region" description="Helical" evidence="1">
    <location>
        <begin position="83"/>
        <end position="106"/>
    </location>
</feature>
<dbReference type="SUPFAM" id="SSF52266">
    <property type="entry name" value="SGNH hydrolase"/>
    <property type="match status" value="1"/>
</dbReference>
<proteinExistence type="predicted"/>
<dbReference type="EMBL" id="CBXV010000004">
    <property type="protein sequence ID" value="CDM65226.1"/>
    <property type="molecule type" value="Genomic_DNA"/>
</dbReference>
<organism evidence="2 3">
    <name type="scientific">Pyrinomonas methylaliphatogenes</name>
    <dbReference type="NCBI Taxonomy" id="454194"/>
    <lineage>
        <taxon>Bacteria</taxon>
        <taxon>Pseudomonadati</taxon>
        <taxon>Acidobacteriota</taxon>
        <taxon>Blastocatellia</taxon>
        <taxon>Blastocatellales</taxon>
        <taxon>Pyrinomonadaceae</taxon>
        <taxon>Pyrinomonas</taxon>
    </lineage>
</organism>
<dbReference type="OrthoDB" id="5446411at2"/>